<keyword evidence="3" id="KW-1185">Reference proteome</keyword>
<dbReference type="EMBL" id="BQXS01011612">
    <property type="protein sequence ID" value="GKT14668.1"/>
    <property type="molecule type" value="Genomic_DNA"/>
</dbReference>
<reference evidence="2" key="1">
    <citation type="submission" date="2022-03" db="EMBL/GenBank/DDBJ databases">
        <title>Draft genome sequence of Aduncisulcus paluster, a free-living microaerophilic Fornicata.</title>
        <authorList>
            <person name="Yuyama I."/>
            <person name="Kume K."/>
            <person name="Tamura T."/>
            <person name="Inagaki Y."/>
            <person name="Hashimoto T."/>
        </authorList>
    </citation>
    <scope>NUCLEOTIDE SEQUENCE</scope>
    <source>
        <strain evidence="2">NY0171</strain>
    </source>
</reference>
<comment type="caution">
    <text evidence="2">The sequence shown here is derived from an EMBL/GenBank/DDBJ whole genome shotgun (WGS) entry which is preliminary data.</text>
</comment>
<dbReference type="Proteomes" id="UP001057375">
    <property type="component" value="Unassembled WGS sequence"/>
</dbReference>
<evidence type="ECO:0000313" key="2">
    <source>
        <dbReference type="EMBL" id="GKT14668.1"/>
    </source>
</evidence>
<gene>
    <name evidence="2" type="ORF">ADUPG1_010532</name>
</gene>
<evidence type="ECO:0000256" key="1">
    <source>
        <dbReference type="SAM" id="MobiDB-lite"/>
    </source>
</evidence>
<proteinExistence type="predicted"/>
<name>A0ABQ5JS41_9EUKA</name>
<accession>A0ABQ5JS41</accession>
<protein>
    <submittedName>
        <fullName evidence="2">Uncharacterized protein</fullName>
    </submittedName>
</protein>
<organism evidence="2 3">
    <name type="scientific">Aduncisulcus paluster</name>
    <dbReference type="NCBI Taxonomy" id="2918883"/>
    <lineage>
        <taxon>Eukaryota</taxon>
        <taxon>Metamonada</taxon>
        <taxon>Carpediemonas-like organisms</taxon>
        <taxon>Aduncisulcus</taxon>
    </lineage>
</organism>
<feature type="compositionally biased region" description="Polar residues" evidence="1">
    <location>
        <begin position="91"/>
        <end position="103"/>
    </location>
</feature>
<feature type="non-terminal residue" evidence="2">
    <location>
        <position position="163"/>
    </location>
</feature>
<evidence type="ECO:0000313" key="3">
    <source>
        <dbReference type="Proteomes" id="UP001057375"/>
    </source>
</evidence>
<sequence length="163" mass="18600">MNIQEENNSTQFESVHTVNTGKIDLVIDVGEMKEIENPHIDDVSLGIDSDKPVVMEEKEVEEEQSIRDAFSDDSEQIEEKKEDMIDKSVEGSVQDNPTETLTQNDEDQRDCTILEEPLYSTKVEESVDTSPIYSTIQNAQTTSITDIEDREFDRQLRQQLIAT</sequence>
<feature type="region of interest" description="Disordered" evidence="1">
    <location>
        <begin position="59"/>
        <end position="111"/>
    </location>
</feature>
<feature type="compositionally biased region" description="Basic and acidic residues" evidence="1">
    <location>
        <begin position="77"/>
        <end position="89"/>
    </location>
</feature>